<evidence type="ECO:0000259" key="13">
    <source>
        <dbReference type="PROSITE" id="PS51656"/>
    </source>
</evidence>
<feature type="transmembrane region" description="Helical" evidence="11">
    <location>
        <begin position="6"/>
        <end position="28"/>
    </location>
</feature>
<evidence type="ECO:0000256" key="8">
    <source>
        <dbReference type="ARBA" id="ARBA00023014"/>
    </source>
</evidence>
<comment type="caution">
    <text evidence="10">Lacks conserved residue(s) required for the propagation of feature annotation.</text>
</comment>
<comment type="cofactor">
    <cofactor evidence="10">
        <name>[4Fe-4S] cluster</name>
        <dbReference type="ChEBI" id="CHEBI:49883"/>
    </cofactor>
    <text evidence="10">Binds 3 [4Fe-4S] clusters.</text>
</comment>
<feature type="binding site" evidence="10">
    <location>
        <position position="174"/>
    </location>
    <ligand>
        <name>[4Fe-4S] cluster</name>
        <dbReference type="ChEBI" id="CHEBI:49883"/>
        <label>3</label>
    </ligand>
</feature>
<dbReference type="Pfam" id="PF12838">
    <property type="entry name" value="Fer4_7"/>
    <property type="match status" value="1"/>
</dbReference>
<feature type="binding site" evidence="10">
    <location>
        <position position="178"/>
    </location>
    <ligand>
        <name>[4Fe-4S] cluster</name>
        <dbReference type="ChEBI" id="CHEBI:49883"/>
        <label>2</label>
    </ligand>
</feature>
<proteinExistence type="inferred from homology"/>
<evidence type="ECO:0000256" key="6">
    <source>
        <dbReference type="ARBA" id="ARBA00022982"/>
    </source>
</evidence>
<evidence type="ECO:0000256" key="10">
    <source>
        <dbReference type="HAMAP-Rule" id="MF_00463"/>
    </source>
</evidence>
<dbReference type="EC" id="7.-.-.-" evidence="10"/>
<feature type="domain" description="4Fe-4S" evidence="13">
    <location>
        <begin position="29"/>
        <end position="89"/>
    </location>
</feature>
<feature type="binding site" evidence="10">
    <location>
        <position position="139"/>
    </location>
    <ligand>
        <name>[4Fe-4S] cluster</name>
        <dbReference type="ChEBI" id="CHEBI:49883"/>
        <label>2</label>
    </ligand>
</feature>
<dbReference type="HAMAP" id="MF_00463">
    <property type="entry name" value="RsxB_RnfB"/>
    <property type="match status" value="1"/>
</dbReference>
<feature type="binding site" evidence="10">
    <location>
        <position position="46"/>
    </location>
    <ligand>
        <name>[4Fe-4S] cluster</name>
        <dbReference type="ChEBI" id="CHEBI:49883"/>
        <label>1</label>
    </ligand>
</feature>
<evidence type="ECO:0000256" key="4">
    <source>
        <dbReference type="ARBA" id="ARBA00022737"/>
    </source>
</evidence>
<evidence type="ECO:0000313" key="14">
    <source>
        <dbReference type="EMBL" id="MST68570.1"/>
    </source>
</evidence>
<comment type="subcellular location">
    <subcellularLocation>
        <location evidence="10">Cell membrane</location>
    </subcellularLocation>
</comment>
<feature type="binding site" evidence="10">
    <location>
        <position position="49"/>
    </location>
    <ligand>
        <name>[4Fe-4S] cluster</name>
        <dbReference type="ChEBI" id="CHEBI:49883"/>
        <label>1</label>
    </ligand>
</feature>
<dbReference type="InterPro" id="IPR017900">
    <property type="entry name" value="4Fe4S_Fe_S_CS"/>
</dbReference>
<keyword evidence="11" id="KW-1133">Transmembrane helix</keyword>
<sequence length="300" mass="31266">MSTPIILVVVIGFICAVLLTIASKVFFVPVDERQTAVREVLPGANCGGCGFAGCDDYAGALVADSELSCSKCNPGGPAVAEQIAEILGRSAGSAEKEVAQVMCTGDHSVSRDFLEYQGMQSCKSAKGFFSGMNACSHGCLGLGDCVNVCDFDSIKVFNGVALVNRNTCVACGKCIKECPQKIIKMVPFKSKVHVMCSSTDKGAVTRKACDNGCIGCKKCEKACKFDAVHVEDNLAAIDPHKCKNCLACARVCPTGAINSYIPIKPLPKKLTPEEIEAAKANAAAAKAAKAAKEAAQAPQA</sequence>
<keyword evidence="6 10" id="KW-0249">Electron transport</keyword>
<evidence type="ECO:0000256" key="3">
    <source>
        <dbReference type="ARBA" id="ARBA00022723"/>
    </source>
</evidence>
<keyword evidence="7 10" id="KW-0408">Iron</keyword>
<dbReference type="InterPro" id="IPR007202">
    <property type="entry name" value="4Fe-4S_dom"/>
</dbReference>
<comment type="function">
    <text evidence="10">Part of a membrane-bound complex that couples electron transfer with translocation of ions across the membrane.</text>
</comment>
<evidence type="ECO:0000256" key="1">
    <source>
        <dbReference type="ARBA" id="ARBA00022448"/>
    </source>
</evidence>
<name>A0A6A8M7A7_9FIRM</name>
<dbReference type="RefSeq" id="WP_154572038.1">
    <property type="nucleotide sequence ID" value="NZ_VUNB01000002.1"/>
</dbReference>
<keyword evidence="3 10" id="KW-0479">Metal-binding</keyword>
<evidence type="ECO:0000256" key="9">
    <source>
        <dbReference type="ARBA" id="ARBA00023136"/>
    </source>
</evidence>
<dbReference type="GO" id="GO:0046872">
    <property type="term" value="F:metal ion binding"/>
    <property type="evidence" value="ECO:0007669"/>
    <property type="project" value="UniProtKB-KW"/>
</dbReference>
<dbReference type="PANTHER" id="PTHR43560">
    <property type="entry name" value="ION-TRANSLOCATING OXIDOREDUCTASE COMPLEX SUBUNIT B"/>
    <property type="match status" value="1"/>
</dbReference>
<keyword evidence="4 10" id="KW-0677">Repeat</keyword>
<dbReference type="EMBL" id="VUNB01000002">
    <property type="protein sequence ID" value="MST68570.1"/>
    <property type="molecule type" value="Genomic_DNA"/>
</dbReference>
<dbReference type="GO" id="GO:0022900">
    <property type="term" value="P:electron transport chain"/>
    <property type="evidence" value="ECO:0007669"/>
    <property type="project" value="UniProtKB-UniRule"/>
</dbReference>
<dbReference type="InterPro" id="IPR017896">
    <property type="entry name" value="4Fe4S_Fe-S-bd"/>
</dbReference>
<dbReference type="Pfam" id="PF04060">
    <property type="entry name" value="FeS"/>
    <property type="match status" value="1"/>
</dbReference>
<dbReference type="AlphaFoldDB" id="A0A6A8M7A7"/>
<dbReference type="PROSITE" id="PS51656">
    <property type="entry name" value="4FE4S"/>
    <property type="match status" value="1"/>
</dbReference>
<dbReference type="InterPro" id="IPR050395">
    <property type="entry name" value="4Fe4S_Ferredoxin_RnfB"/>
</dbReference>
<feature type="binding site" evidence="10">
    <location>
        <position position="168"/>
    </location>
    <ligand>
        <name>[4Fe-4S] cluster</name>
        <dbReference type="ChEBI" id="CHEBI:49883"/>
        <label>3</label>
    </ligand>
</feature>
<evidence type="ECO:0000256" key="11">
    <source>
        <dbReference type="SAM" id="Phobius"/>
    </source>
</evidence>
<evidence type="ECO:0000256" key="5">
    <source>
        <dbReference type="ARBA" id="ARBA00022967"/>
    </source>
</evidence>
<keyword evidence="8 10" id="KW-0411">Iron-sulfur</keyword>
<dbReference type="PROSITE" id="PS51379">
    <property type="entry name" value="4FE4S_FER_2"/>
    <property type="match status" value="3"/>
</dbReference>
<dbReference type="PROSITE" id="PS00198">
    <property type="entry name" value="4FE4S_FER_1"/>
    <property type="match status" value="2"/>
</dbReference>
<feature type="domain" description="4Fe-4S ferredoxin-type" evidence="12">
    <location>
        <begin position="202"/>
        <end position="232"/>
    </location>
</feature>
<dbReference type="PANTHER" id="PTHR43560:SF1">
    <property type="entry name" value="ION-TRANSLOCATING OXIDOREDUCTASE COMPLEX SUBUNIT B"/>
    <property type="match status" value="1"/>
</dbReference>
<feature type="binding site" evidence="10">
    <location>
        <position position="72"/>
    </location>
    <ligand>
        <name>[4Fe-4S] cluster</name>
        <dbReference type="ChEBI" id="CHEBI:49883"/>
        <label>1</label>
    </ligand>
</feature>
<keyword evidence="5 10" id="KW-1278">Translocase</keyword>
<dbReference type="GO" id="GO:0009055">
    <property type="term" value="F:electron transfer activity"/>
    <property type="evidence" value="ECO:0007669"/>
    <property type="project" value="InterPro"/>
</dbReference>
<evidence type="ECO:0000259" key="12">
    <source>
        <dbReference type="PROSITE" id="PS51379"/>
    </source>
</evidence>
<feature type="binding site" evidence="10">
    <location>
        <position position="149"/>
    </location>
    <ligand>
        <name>[4Fe-4S] cluster</name>
        <dbReference type="ChEBI" id="CHEBI:49883"/>
        <label>3</label>
    </ligand>
</feature>
<evidence type="ECO:0000256" key="7">
    <source>
        <dbReference type="ARBA" id="ARBA00023004"/>
    </source>
</evidence>
<feature type="binding site" evidence="10">
    <location>
        <position position="145"/>
    </location>
    <ligand>
        <name>[4Fe-4S] cluster</name>
        <dbReference type="ChEBI" id="CHEBI:49883"/>
        <label>2</label>
    </ligand>
</feature>
<feature type="domain" description="4Fe-4S ferredoxin-type" evidence="12">
    <location>
        <begin position="233"/>
        <end position="263"/>
    </location>
</feature>
<comment type="similarity">
    <text evidence="10">Belongs to the 4Fe4S bacterial-type ferredoxin family. RnfB subfamily.</text>
</comment>
<feature type="binding site" evidence="10">
    <location>
        <position position="54"/>
    </location>
    <ligand>
        <name>[4Fe-4S] cluster</name>
        <dbReference type="ChEBI" id="CHEBI:49883"/>
        <label>1</label>
    </ligand>
</feature>
<accession>A0A6A8M7A7</accession>
<keyword evidence="10" id="KW-1003">Cell membrane</keyword>
<keyword evidence="2 10" id="KW-0004">4Fe-4S</keyword>
<dbReference type="Pfam" id="PF00037">
    <property type="entry name" value="Fer4"/>
    <property type="match status" value="1"/>
</dbReference>
<organism evidence="14">
    <name type="scientific">Baileyella intestinalis</name>
    <dbReference type="NCBI Taxonomy" id="2606709"/>
    <lineage>
        <taxon>Bacteria</taxon>
        <taxon>Bacillati</taxon>
        <taxon>Bacillota</taxon>
        <taxon>Clostridia</taxon>
        <taxon>Peptostreptococcales</taxon>
        <taxon>Anaerovoracaceae</taxon>
        <taxon>Baileyella</taxon>
    </lineage>
</organism>
<reference evidence="14" key="1">
    <citation type="submission" date="2019-09" db="EMBL/GenBank/DDBJ databases">
        <title>In-depth cultivation of the pig gut microbiome towards novel bacterial diversity and tailored functional studies.</title>
        <authorList>
            <person name="Wylensek D."/>
            <person name="Hitch T.C.A."/>
            <person name="Clavel T."/>
        </authorList>
    </citation>
    <scope>NUCLEOTIDE SEQUENCE</scope>
    <source>
        <strain evidence="14">RF-744-FAT-WT-3</strain>
    </source>
</reference>
<dbReference type="CDD" id="cd10549">
    <property type="entry name" value="MtMvhB_like"/>
    <property type="match status" value="1"/>
</dbReference>
<dbReference type="Gene3D" id="1.10.15.40">
    <property type="entry name" value="Electron transport complex subunit B, putative Fe-S cluster"/>
    <property type="match status" value="1"/>
</dbReference>
<keyword evidence="11" id="KW-0812">Transmembrane</keyword>
<comment type="subunit">
    <text evidence="10">The complex is composed of six subunits: RnfA, RnfB, RnfC, RnfD, RnfE and RnfG.</text>
</comment>
<protein>
    <recommendedName>
        <fullName evidence="10">Ion-translocating oxidoreductase complex subunit B</fullName>
        <ecNumber evidence="10">7.-.-.-</ecNumber>
    </recommendedName>
    <alternativeName>
        <fullName evidence="10">Rnf electron transport complex subunit B</fullName>
    </alternativeName>
</protein>
<keyword evidence="1 10" id="KW-0813">Transport</keyword>
<feature type="binding site" evidence="10">
    <location>
        <position position="171"/>
    </location>
    <ligand>
        <name>[4Fe-4S] cluster</name>
        <dbReference type="ChEBI" id="CHEBI:49883"/>
        <label>3</label>
    </ligand>
</feature>
<dbReference type="GO" id="GO:0005886">
    <property type="term" value="C:plasma membrane"/>
    <property type="evidence" value="ECO:0007669"/>
    <property type="project" value="UniProtKB-SubCell"/>
</dbReference>
<dbReference type="Gene3D" id="3.30.70.20">
    <property type="match status" value="2"/>
</dbReference>
<evidence type="ECO:0000256" key="2">
    <source>
        <dbReference type="ARBA" id="ARBA00022485"/>
    </source>
</evidence>
<gene>
    <name evidence="10" type="primary">rnfB</name>
    <name evidence="14" type="ORF">FYJ66_03060</name>
</gene>
<dbReference type="InterPro" id="IPR010207">
    <property type="entry name" value="Elect_transpt_cplx_RnfB/RsxB"/>
</dbReference>
<feature type="region of interest" description="Hydrophobic" evidence="10">
    <location>
        <begin position="1"/>
        <end position="23"/>
    </location>
</feature>
<comment type="caution">
    <text evidence="14">The sequence shown here is derived from an EMBL/GenBank/DDBJ whole genome shotgun (WGS) entry which is preliminary data.</text>
</comment>
<feature type="domain" description="4Fe-4S ferredoxin-type" evidence="12">
    <location>
        <begin position="159"/>
        <end position="188"/>
    </location>
</feature>
<keyword evidence="9 10" id="KW-0472">Membrane</keyword>
<dbReference type="SUPFAM" id="SSF54862">
    <property type="entry name" value="4Fe-4S ferredoxins"/>
    <property type="match status" value="1"/>
</dbReference>
<dbReference type="GO" id="GO:0051539">
    <property type="term" value="F:4 iron, 4 sulfur cluster binding"/>
    <property type="evidence" value="ECO:0007669"/>
    <property type="project" value="UniProtKB-UniRule"/>
</dbReference>
<feature type="binding site" evidence="10">
    <location>
        <position position="135"/>
    </location>
    <ligand>
        <name>[4Fe-4S] cluster</name>
        <dbReference type="ChEBI" id="CHEBI:49883"/>
        <label>2</label>
    </ligand>
</feature>